<reference evidence="3 4" key="1">
    <citation type="submission" date="2023-07" db="EMBL/GenBank/DDBJ databases">
        <title>Genomic Encyclopedia of Type Strains, Phase IV (KMG-IV): sequencing the most valuable type-strain genomes for metagenomic binning, comparative biology and taxonomic classification.</title>
        <authorList>
            <person name="Goeker M."/>
        </authorList>
    </citation>
    <scope>NUCLEOTIDE SEQUENCE [LARGE SCALE GENOMIC DNA]</scope>
    <source>
        <strain evidence="3 4">DSM 1277</strain>
    </source>
</reference>
<protein>
    <submittedName>
        <fullName evidence="3">Uncharacterized protein</fullName>
    </submittedName>
</protein>
<dbReference type="Proteomes" id="UP001238467">
    <property type="component" value="Unassembled WGS sequence"/>
</dbReference>
<evidence type="ECO:0000313" key="3">
    <source>
        <dbReference type="EMBL" id="MDQ0350163.1"/>
    </source>
</evidence>
<feature type="signal peptide" evidence="2">
    <location>
        <begin position="1"/>
        <end position="24"/>
    </location>
</feature>
<sequence>MKKTFAILLASTALSIGVGIPAWSAMHDAELFSSATDRDGLVQLAGDDGRGDRDHEKSARSRHDGDRHGDDDDGGEEDDDNGGSAIVNPAPAAGTPPANGLFDSRAAPKVN</sequence>
<dbReference type="EMBL" id="JAUSUH010000020">
    <property type="protein sequence ID" value="MDQ0350163.1"/>
    <property type="molecule type" value="Genomic_DNA"/>
</dbReference>
<evidence type="ECO:0000256" key="2">
    <source>
        <dbReference type="SAM" id="SignalP"/>
    </source>
</evidence>
<feature type="region of interest" description="Disordered" evidence="1">
    <location>
        <begin position="34"/>
        <end position="111"/>
    </location>
</feature>
<evidence type="ECO:0000256" key="1">
    <source>
        <dbReference type="SAM" id="MobiDB-lite"/>
    </source>
</evidence>
<keyword evidence="2" id="KW-0732">Signal</keyword>
<feature type="compositionally biased region" description="Acidic residues" evidence="1">
    <location>
        <begin position="71"/>
        <end position="81"/>
    </location>
</feature>
<feature type="compositionally biased region" description="Low complexity" evidence="1">
    <location>
        <begin position="88"/>
        <end position="100"/>
    </location>
</feature>
<accession>A0ABU0DNY6</accession>
<proteinExistence type="predicted"/>
<name>A0ABU0DNY6_9HYPH</name>
<keyword evidence="4" id="KW-1185">Reference proteome</keyword>
<dbReference type="RefSeq" id="WP_307064461.1">
    <property type="nucleotide sequence ID" value="NZ_JAUSUH010000020.1"/>
</dbReference>
<evidence type="ECO:0000313" key="4">
    <source>
        <dbReference type="Proteomes" id="UP001238467"/>
    </source>
</evidence>
<organism evidence="3 4">
    <name type="scientific">Ancylobacter vacuolatus</name>
    <dbReference type="NCBI Taxonomy" id="223389"/>
    <lineage>
        <taxon>Bacteria</taxon>
        <taxon>Pseudomonadati</taxon>
        <taxon>Pseudomonadota</taxon>
        <taxon>Alphaproteobacteria</taxon>
        <taxon>Hyphomicrobiales</taxon>
        <taxon>Xanthobacteraceae</taxon>
        <taxon>Ancylobacter</taxon>
    </lineage>
</organism>
<gene>
    <name evidence="3" type="ORF">J2S76_004620</name>
</gene>
<feature type="compositionally biased region" description="Basic and acidic residues" evidence="1">
    <location>
        <begin position="47"/>
        <end position="70"/>
    </location>
</feature>
<feature type="chain" id="PRO_5047178630" evidence="2">
    <location>
        <begin position="25"/>
        <end position="111"/>
    </location>
</feature>
<comment type="caution">
    <text evidence="3">The sequence shown here is derived from an EMBL/GenBank/DDBJ whole genome shotgun (WGS) entry which is preliminary data.</text>
</comment>